<evidence type="ECO:0000313" key="2">
    <source>
        <dbReference type="Proteomes" id="UP000007572"/>
    </source>
</evidence>
<accession>H9ABP1</accession>
<gene>
    <name evidence="1" type="primary">ORF12</name>
</gene>
<dbReference type="EMBL" id="JN882265">
    <property type="protein sequence ID" value="AFD04011.1"/>
    <property type="molecule type" value="Genomic_DNA"/>
</dbReference>
<dbReference type="Proteomes" id="UP000007572">
    <property type="component" value="Segment"/>
</dbReference>
<name>H9ABP1_9VIRU</name>
<evidence type="ECO:0000313" key="1">
    <source>
        <dbReference type="EMBL" id="AFD04011.1"/>
    </source>
</evidence>
<dbReference type="GeneID" id="11948258"/>
<sequence>MDSLRNPDNHGRDGLTPRTRLYYNPCLRAMGMGNDERETVKISMTLTKKSQKWIDENYPEAQSTQEAIRMAINDAREYHRVVEGANISLSD</sequence>
<keyword evidence="2" id="KW-1185">Reference proteome</keyword>
<dbReference type="RefSeq" id="YP_005454284.1">
    <property type="nucleotide sequence ID" value="NC_017088.1"/>
</dbReference>
<reference evidence="1 2" key="1">
    <citation type="journal article" date="2012" name="Nucleic Acids Res.">
        <title>Related haloarchaeal pleomorphic viruses contain different genome types.</title>
        <authorList>
            <person name="Sencilo A."/>
            <person name="Paulin L."/>
            <person name="Kellner S."/>
            <person name="Helm M."/>
            <person name="Roine E."/>
        </authorList>
    </citation>
    <scope>NUCLEOTIDE SEQUENCE [LARGE SCALE GENOMIC DNA]</scope>
</reference>
<proteinExistence type="predicted"/>
<organism evidence="1 2">
    <name type="scientific">Halorubrum pleomorphic virus 3</name>
    <dbReference type="NCBI Taxonomy" id="1156720"/>
    <lineage>
        <taxon>Viruses</taxon>
        <taxon>Monodnaviria</taxon>
        <taxon>Trapavirae</taxon>
        <taxon>Saleviricota</taxon>
        <taxon>Huolimaviricetes</taxon>
        <taxon>Haloruvirales</taxon>
        <taxon>Pleolipoviridae</taxon>
        <taxon>Betapleolipovirus</taxon>
        <taxon>Betapleolipovirus kalvoae</taxon>
        <taxon>Betapleolipovirus HRPV3</taxon>
    </lineage>
</organism>
<protein>
    <submittedName>
        <fullName evidence="1">ORF12</fullName>
    </submittedName>
</protein>
<dbReference type="KEGG" id="vg:11948258"/>